<gene>
    <name evidence="2" type="ORF">GCM10022197_29930</name>
</gene>
<evidence type="ECO:0000256" key="1">
    <source>
        <dbReference type="SAM" id="MobiDB-lite"/>
    </source>
</evidence>
<dbReference type="EMBL" id="BAAAYR010000004">
    <property type="protein sequence ID" value="GAA3571458.1"/>
    <property type="molecule type" value="Genomic_DNA"/>
</dbReference>
<dbReference type="Gene3D" id="3.40.390.10">
    <property type="entry name" value="Collagenase (Catalytic Domain)"/>
    <property type="match status" value="1"/>
</dbReference>
<feature type="region of interest" description="Disordered" evidence="1">
    <location>
        <begin position="404"/>
        <end position="423"/>
    </location>
</feature>
<keyword evidence="3" id="KW-1185">Reference proteome</keyword>
<comment type="caution">
    <text evidence="2">The sequence shown here is derived from an EMBL/GenBank/DDBJ whole genome shotgun (WGS) entry which is preliminary data.</text>
</comment>
<protein>
    <recommendedName>
        <fullName evidence="4">DUF3152 domain-containing protein</fullName>
    </recommendedName>
</protein>
<dbReference type="SUPFAM" id="SSF55486">
    <property type="entry name" value="Metalloproteases ('zincins'), catalytic domain"/>
    <property type="match status" value="1"/>
</dbReference>
<name>A0ABP6XX55_9ACTN</name>
<dbReference type="Proteomes" id="UP001500767">
    <property type="component" value="Unassembled WGS sequence"/>
</dbReference>
<organism evidence="2 3">
    <name type="scientific">Microlunatus spumicola</name>
    <dbReference type="NCBI Taxonomy" id="81499"/>
    <lineage>
        <taxon>Bacteria</taxon>
        <taxon>Bacillati</taxon>
        <taxon>Actinomycetota</taxon>
        <taxon>Actinomycetes</taxon>
        <taxon>Propionibacteriales</taxon>
        <taxon>Propionibacteriaceae</taxon>
        <taxon>Microlunatus</taxon>
    </lineage>
</organism>
<dbReference type="InterPro" id="IPR024079">
    <property type="entry name" value="MetalloPept_cat_dom_sf"/>
</dbReference>
<dbReference type="RefSeq" id="WP_204913423.1">
    <property type="nucleotide sequence ID" value="NZ_BAAAYR010000004.1"/>
</dbReference>
<evidence type="ECO:0008006" key="4">
    <source>
        <dbReference type="Google" id="ProtNLM"/>
    </source>
</evidence>
<evidence type="ECO:0000313" key="2">
    <source>
        <dbReference type="EMBL" id="GAA3571458.1"/>
    </source>
</evidence>
<reference evidence="3" key="1">
    <citation type="journal article" date="2019" name="Int. J. Syst. Evol. Microbiol.">
        <title>The Global Catalogue of Microorganisms (GCM) 10K type strain sequencing project: providing services to taxonomists for standard genome sequencing and annotation.</title>
        <authorList>
            <consortium name="The Broad Institute Genomics Platform"/>
            <consortium name="The Broad Institute Genome Sequencing Center for Infectious Disease"/>
            <person name="Wu L."/>
            <person name="Ma J."/>
        </authorList>
    </citation>
    <scope>NUCLEOTIDE SEQUENCE [LARGE SCALE GENOMIC DNA]</scope>
    <source>
        <strain evidence="3">JCM 16540</strain>
    </source>
</reference>
<accession>A0ABP6XX55</accession>
<sequence>MIFINGVCRTGDWASRWQFGLTTADLLRETQRRFDVEGQRLVELDSYVAGGQRLWSAVWRSGDWAHRLTVGRETDTFLAETQALFDREGLRLERAEVFLEGGRFVWAGSYRSGDWAHRFTVGRDTDTFLAETQAFFDREGLRLTQAIPCTAPDGSLRWAGIYVGGDWAHRFTLGQDQNTFARETQRLFDAEGLRLDQLVEYEVGGTTRYAGIYTPSGDAHRFFLGWPVQDFAAESQRLFEEEGLRITAAQVTPRRGKGVRLQLKILDAPSVPIPDMLRSMREVYASVGQLVTVEGTENLNLPLLTDLDAGGCGGTTTTEQDQLFANRNNVGADDITVYFCRSVTDVAAGSTWNGCATHPDGQPGAAVSSIATRWTLAHEVGHVLGLRHCDDAGARLTDRLMTGGGTGSITNLPPDLDASESSAMDASALTVDL</sequence>
<evidence type="ECO:0000313" key="3">
    <source>
        <dbReference type="Proteomes" id="UP001500767"/>
    </source>
</evidence>
<proteinExistence type="predicted"/>